<evidence type="ECO:0000256" key="6">
    <source>
        <dbReference type="PROSITE-ProRule" id="PRU00843"/>
    </source>
</evidence>
<evidence type="ECO:0000313" key="11">
    <source>
        <dbReference type="Proteomes" id="UP000000442"/>
    </source>
</evidence>
<name>C0QK17_DESAH</name>
<protein>
    <submittedName>
        <fullName evidence="10">Arginine kinase (AK)</fullName>
        <ecNumber evidence="10">2.7.3.3</ecNumber>
    </submittedName>
</protein>
<feature type="binding site" evidence="6">
    <location>
        <position position="206"/>
    </location>
    <ligand>
        <name>ATP</name>
        <dbReference type="ChEBI" id="CHEBI:30616"/>
    </ligand>
</feature>
<accession>C0QK17</accession>
<dbReference type="Proteomes" id="UP000000442">
    <property type="component" value="Chromosome"/>
</dbReference>
<dbReference type="GO" id="GO:0005615">
    <property type="term" value="C:extracellular space"/>
    <property type="evidence" value="ECO:0007669"/>
    <property type="project" value="TreeGrafter"/>
</dbReference>
<evidence type="ECO:0000259" key="9">
    <source>
        <dbReference type="PROSITE" id="PS51510"/>
    </source>
</evidence>
<reference evidence="10 11" key="1">
    <citation type="journal article" date="2009" name="Environ. Microbiol.">
        <title>Genome sequence of Desulfobacterium autotrophicum HRM2, a marine sulfate reducer oxidizing organic carbon completely to carbon dioxide.</title>
        <authorList>
            <person name="Strittmatter A.W."/>
            <person name="Liesegang H."/>
            <person name="Rabus R."/>
            <person name="Decker I."/>
            <person name="Amann J."/>
            <person name="Andres S."/>
            <person name="Henne A."/>
            <person name="Fricke W.F."/>
            <person name="Martinez-Arias R."/>
            <person name="Bartels D."/>
            <person name="Goesmann A."/>
            <person name="Krause L."/>
            <person name="Puehler A."/>
            <person name="Klenk H.P."/>
            <person name="Richter M."/>
            <person name="Schuler M."/>
            <person name="Gloeckner F.O."/>
            <person name="Meyerdierks A."/>
            <person name="Gottschalk G."/>
            <person name="Amann R."/>
        </authorList>
    </citation>
    <scope>NUCLEOTIDE SEQUENCE [LARGE SCALE GENOMIC DNA]</scope>
    <source>
        <strain evidence="11">ATCC 43914 / DSM 3382 / HRM2</strain>
    </source>
</reference>
<dbReference type="InterPro" id="IPR000749">
    <property type="entry name" value="ATP-guanido_PTrfase"/>
</dbReference>
<dbReference type="PROSITE" id="PS51509">
    <property type="entry name" value="PHOSPHAGEN_KINASE_N"/>
    <property type="match status" value="1"/>
</dbReference>
<feature type="binding site" evidence="6">
    <location>
        <begin position="262"/>
        <end position="266"/>
    </location>
    <ligand>
        <name>ATP</name>
        <dbReference type="ChEBI" id="CHEBI:30616"/>
    </ligand>
</feature>
<dbReference type="eggNOG" id="COG3869">
    <property type="taxonomic scope" value="Bacteria"/>
</dbReference>
<dbReference type="Pfam" id="PF00217">
    <property type="entry name" value="ATP-gua_Ptrans"/>
    <property type="match status" value="1"/>
</dbReference>
<evidence type="ECO:0000256" key="5">
    <source>
        <dbReference type="ARBA" id="ARBA00022840"/>
    </source>
</evidence>
<comment type="similarity">
    <text evidence="1 6 7">Belongs to the ATP:guanido phosphotransferase family.</text>
</comment>
<feature type="binding site" evidence="6">
    <location>
        <begin position="291"/>
        <end position="296"/>
    </location>
    <ligand>
        <name>ATP</name>
        <dbReference type="ChEBI" id="CHEBI:30616"/>
    </ligand>
</feature>
<dbReference type="GO" id="GO:0005524">
    <property type="term" value="F:ATP binding"/>
    <property type="evidence" value="ECO:0007669"/>
    <property type="project" value="UniProtKB-UniRule"/>
</dbReference>
<dbReference type="InterPro" id="IPR022413">
    <property type="entry name" value="ATP-guanido_PTrfase_N"/>
</dbReference>
<dbReference type="OrthoDB" id="9791353at2"/>
<keyword evidence="5 6" id="KW-0067">ATP-binding</keyword>
<dbReference type="InterPro" id="IPR014746">
    <property type="entry name" value="Gln_synth/guanido_kin_cat_dom"/>
</dbReference>
<dbReference type="SUPFAM" id="SSF48034">
    <property type="entry name" value="Guanido kinase N-terminal domain"/>
    <property type="match status" value="1"/>
</dbReference>
<evidence type="ECO:0000256" key="3">
    <source>
        <dbReference type="ARBA" id="ARBA00022741"/>
    </source>
</evidence>
<dbReference type="PANTHER" id="PTHR11547">
    <property type="entry name" value="ARGININE OR CREATINE KINASE"/>
    <property type="match status" value="1"/>
</dbReference>
<dbReference type="FunFam" id="1.10.135.10:FF:000003">
    <property type="entry name" value="Three-domain arginine kinase"/>
    <property type="match status" value="1"/>
</dbReference>
<keyword evidence="2 6" id="KW-0808">Transferase</keyword>
<dbReference type="KEGG" id="dat:HRM2_29560"/>
<evidence type="ECO:0000259" key="8">
    <source>
        <dbReference type="PROSITE" id="PS51509"/>
    </source>
</evidence>
<feature type="binding site" evidence="6">
    <location>
        <position position="162"/>
    </location>
    <ligand>
        <name>ATP</name>
        <dbReference type="ChEBI" id="CHEBI:30616"/>
    </ligand>
</feature>
<dbReference type="HOGENOM" id="CLU_019868_0_0_7"/>
<dbReference type="GO" id="GO:0004054">
    <property type="term" value="F:arginine kinase activity"/>
    <property type="evidence" value="ECO:0007669"/>
    <property type="project" value="UniProtKB-EC"/>
</dbReference>
<dbReference type="GO" id="GO:0004111">
    <property type="term" value="F:creatine kinase activity"/>
    <property type="evidence" value="ECO:0007669"/>
    <property type="project" value="InterPro"/>
</dbReference>
<organism evidence="10 11">
    <name type="scientific">Desulforapulum autotrophicum (strain ATCC 43914 / DSM 3382 / VKM B-1955 / HRM2)</name>
    <name type="common">Desulfobacterium autotrophicum</name>
    <dbReference type="NCBI Taxonomy" id="177437"/>
    <lineage>
        <taxon>Bacteria</taxon>
        <taxon>Pseudomonadati</taxon>
        <taxon>Thermodesulfobacteriota</taxon>
        <taxon>Desulfobacteria</taxon>
        <taxon>Desulfobacterales</taxon>
        <taxon>Desulfobacteraceae</taxon>
        <taxon>Desulforapulum</taxon>
    </lineage>
</organism>
<dbReference type="Gene3D" id="3.30.590.10">
    <property type="entry name" value="Glutamine synthetase/guanido kinase, catalytic domain"/>
    <property type="match status" value="1"/>
</dbReference>
<evidence type="ECO:0000256" key="1">
    <source>
        <dbReference type="ARBA" id="ARBA00006798"/>
    </source>
</evidence>
<gene>
    <name evidence="10" type="ordered locus">HRM2_29560</name>
</gene>
<feature type="domain" description="Phosphagen kinase C-terminal" evidence="9">
    <location>
        <begin position="96"/>
        <end position="338"/>
    </location>
</feature>
<dbReference type="InterPro" id="IPR022415">
    <property type="entry name" value="ATP-guanido_PTrfase_AS"/>
</dbReference>
<dbReference type="EMBL" id="CP001087">
    <property type="protein sequence ID" value="ACN16043.1"/>
    <property type="molecule type" value="Genomic_DNA"/>
</dbReference>
<dbReference type="AlphaFoldDB" id="C0QK17"/>
<feature type="domain" description="Phosphagen kinase N-terminal" evidence="8">
    <location>
        <begin position="1"/>
        <end position="71"/>
    </location>
</feature>
<dbReference type="STRING" id="177437.HRM2_29560"/>
<keyword evidence="3 6" id="KW-0547">Nucleotide-binding</keyword>
<dbReference type="EC" id="2.7.3.3" evidence="10"/>
<feature type="binding site" evidence="6">
    <location>
        <begin position="99"/>
        <end position="103"/>
    </location>
    <ligand>
        <name>ATP</name>
        <dbReference type="ChEBI" id="CHEBI:30616"/>
    </ligand>
</feature>
<keyword evidence="4 6" id="KW-0418">Kinase</keyword>
<evidence type="ECO:0000256" key="2">
    <source>
        <dbReference type="ARBA" id="ARBA00022679"/>
    </source>
</evidence>
<dbReference type="GO" id="GO:0046314">
    <property type="term" value="P:phosphocreatine biosynthetic process"/>
    <property type="evidence" value="ECO:0007669"/>
    <property type="project" value="InterPro"/>
</dbReference>
<dbReference type="PROSITE" id="PS00112">
    <property type="entry name" value="PHOSPHAGEN_KINASE"/>
    <property type="match status" value="1"/>
</dbReference>
<dbReference type="InterPro" id="IPR036802">
    <property type="entry name" value="ATP-guanido_PTrfase_N_sf"/>
</dbReference>
<keyword evidence="11" id="KW-1185">Reference proteome</keyword>
<dbReference type="Pfam" id="PF02807">
    <property type="entry name" value="ATP-gua_PtransN"/>
    <property type="match status" value="1"/>
</dbReference>
<dbReference type="PROSITE" id="PS51510">
    <property type="entry name" value="PHOSPHAGEN_KINASE_C"/>
    <property type="match status" value="1"/>
</dbReference>
<sequence length="338" mass="37870">MQAPSLMKQHLTPELFNELKSLQTKSGFTLERAVESGLKNPDSSVGIYAGDGESYQTFAKIFRPVIETCHGVSIDGIHPSDLSPMDDAPPPPFNHKILSYRIRIARNIADIPFPPHVGNADRSRVEQLAVDALLKFEGDLKGRYFPLGELTKTQRMTFEHEHLLFGRGDRFMEAAGINRSWPASRGIFVSNDHKFAVWINEEDHLRIISMDRPQKTPSQGIEKTYNRLARAMADLEQSLTFACDPHLGFLTSCPSNLGTGMRAGVHVRLSGFKTRGQAIHEAAARYLLQIRGTHGEKTGVENDVVDISNRYRLGITEKKCVEMLQHGLEAIMTDERFS</sequence>
<dbReference type="PANTHER" id="PTHR11547:SF38">
    <property type="entry name" value="ARGININE KINASE 1-RELATED"/>
    <property type="match status" value="1"/>
</dbReference>
<dbReference type="CDD" id="cd07931">
    <property type="entry name" value="eukaryotic_phosphagen_kinases"/>
    <property type="match status" value="1"/>
</dbReference>
<evidence type="ECO:0000256" key="7">
    <source>
        <dbReference type="RuleBase" id="RU000505"/>
    </source>
</evidence>
<evidence type="ECO:0000256" key="4">
    <source>
        <dbReference type="ARBA" id="ARBA00022777"/>
    </source>
</evidence>
<proteinExistence type="inferred from homology"/>
<evidence type="ECO:0000313" key="10">
    <source>
        <dbReference type="EMBL" id="ACN16043.1"/>
    </source>
</evidence>
<dbReference type="InterPro" id="IPR022414">
    <property type="entry name" value="ATP-guanido_PTrfase_cat"/>
</dbReference>
<dbReference type="Gene3D" id="1.10.135.10">
    <property type="entry name" value="ATP:guanido phosphotransferase, N-terminal domain"/>
    <property type="match status" value="1"/>
</dbReference>
<dbReference type="SUPFAM" id="SSF55931">
    <property type="entry name" value="Glutamine synthetase/guanido kinase"/>
    <property type="match status" value="1"/>
</dbReference>